<evidence type="ECO:0000259" key="3">
    <source>
        <dbReference type="Pfam" id="PF10170"/>
    </source>
</evidence>
<evidence type="ECO:0000313" key="4">
    <source>
        <dbReference type="EMBL" id="CAI9609401.1"/>
    </source>
</evidence>
<organism evidence="4 5">
    <name type="scientific">Staurois parvus</name>
    <dbReference type="NCBI Taxonomy" id="386267"/>
    <lineage>
        <taxon>Eukaryota</taxon>
        <taxon>Metazoa</taxon>
        <taxon>Chordata</taxon>
        <taxon>Craniata</taxon>
        <taxon>Vertebrata</taxon>
        <taxon>Euteleostomi</taxon>
        <taxon>Amphibia</taxon>
        <taxon>Batrachia</taxon>
        <taxon>Anura</taxon>
        <taxon>Neobatrachia</taxon>
        <taxon>Ranoidea</taxon>
        <taxon>Ranidae</taxon>
        <taxon>Staurois</taxon>
    </lineage>
</organism>
<gene>
    <name evidence="4" type="ORF">SPARVUS_LOCUS14245794</name>
</gene>
<keyword evidence="5" id="KW-1185">Reference proteome</keyword>
<name>A0ABN9GIX8_9NEOB</name>
<sequence>MDLGESHPPKGIFVCHLCGLSVPYTYFGQRPPNAHSVIFLEECYVTVDPFTPEREKVLVLGSICSLCKTSGLCWHGMQPLLLQTILSTLFYEEQK</sequence>
<dbReference type="PANTHER" id="PTHR31849:SF1">
    <property type="entry name" value="CYSTEINE-RICH DPF MOTIF DOMAIN-CONTAINING PROTEIN 1"/>
    <property type="match status" value="1"/>
</dbReference>
<evidence type="ECO:0000313" key="5">
    <source>
        <dbReference type="Proteomes" id="UP001162483"/>
    </source>
</evidence>
<dbReference type="InterPro" id="IPR042426">
    <property type="entry name" value="CDPF1"/>
</dbReference>
<dbReference type="InterPro" id="IPR018785">
    <property type="entry name" value="CDPF1_dom"/>
</dbReference>
<protein>
    <recommendedName>
        <fullName evidence="2">Cysteine-rich DPF motif domain-containing protein 1</fullName>
    </recommendedName>
</protein>
<dbReference type="Proteomes" id="UP001162483">
    <property type="component" value="Unassembled WGS sequence"/>
</dbReference>
<comment type="similarity">
    <text evidence="1">Belongs to the CDPF1 family.</text>
</comment>
<dbReference type="PANTHER" id="PTHR31849">
    <property type="entry name" value="CYSTEINE-RICH PDF MOTIF DOMAIN-CONTAINING PROTEIN 1"/>
    <property type="match status" value="1"/>
</dbReference>
<evidence type="ECO:0000256" key="2">
    <source>
        <dbReference type="ARBA" id="ARBA00014801"/>
    </source>
</evidence>
<reference evidence="4" key="1">
    <citation type="submission" date="2023-05" db="EMBL/GenBank/DDBJ databases">
        <authorList>
            <person name="Stuckert A."/>
        </authorList>
    </citation>
    <scope>NUCLEOTIDE SEQUENCE</scope>
</reference>
<accession>A0ABN9GIX8</accession>
<dbReference type="Pfam" id="PF10170">
    <property type="entry name" value="C6_DPF"/>
    <property type="match status" value="1"/>
</dbReference>
<feature type="domain" description="Cysteine-rich DPF motif" evidence="3">
    <location>
        <begin position="13"/>
        <end position="70"/>
    </location>
</feature>
<dbReference type="EMBL" id="CATNWA010018778">
    <property type="protein sequence ID" value="CAI9609401.1"/>
    <property type="molecule type" value="Genomic_DNA"/>
</dbReference>
<dbReference type="PRINTS" id="PR01995">
    <property type="entry name" value="UPF0595"/>
</dbReference>
<evidence type="ECO:0000256" key="1">
    <source>
        <dbReference type="ARBA" id="ARBA00007917"/>
    </source>
</evidence>
<comment type="caution">
    <text evidence="4">The sequence shown here is derived from an EMBL/GenBank/DDBJ whole genome shotgun (WGS) entry which is preliminary data.</text>
</comment>
<proteinExistence type="inferred from homology"/>